<keyword evidence="1" id="KW-0472">Membrane</keyword>
<keyword evidence="1" id="KW-0812">Transmembrane</keyword>
<feature type="transmembrane region" description="Helical" evidence="1">
    <location>
        <begin position="68"/>
        <end position="86"/>
    </location>
</feature>
<organism evidence="2 3">
    <name type="scientific">Hymenobacter armeniacus</name>
    <dbReference type="NCBI Taxonomy" id="2771358"/>
    <lineage>
        <taxon>Bacteria</taxon>
        <taxon>Pseudomonadati</taxon>
        <taxon>Bacteroidota</taxon>
        <taxon>Cytophagia</taxon>
        <taxon>Cytophagales</taxon>
        <taxon>Hymenobacteraceae</taxon>
        <taxon>Hymenobacter</taxon>
    </lineage>
</organism>
<dbReference type="Proteomes" id="UP000606003">
    <property type="component" value="Unassembled WGS sequence"/>
</dbReference>
<evidence type="ECO:0008006" key="4">
    <source>
        <dbReference type="Google" id="ProtNLM"/>
    </source>
</evidence>
<proteinExistence type="predicted"/>
<sequence>MTKEQLNAVSMMMMHVMQASIVIPMAVVWLRRKHFSPAVKLLSNYVYISAFFVVTITVLYPAYLSTNWWLVAGFNCCKVVLFWAVYRQVLDSALQRRLLGIAAALMVLSSAGVYWYDGALGVAYARITQCALLAAVAMAYLEQNISRTPTLRLWHDPLWLLSVGQLVYSAGTVTAFSQEYLTVTIYDQTWKYIIVALAGLAFNWFLTLAFLRAKRELPSPVQPNAQLATY</sequence>
<feature type="transmembrane region" description="Helical" evidence="1">
    <location>
        <begin position="153"/>
        <end position="170"/>
    </location>
</feature>
<evidence type="ECO:0000313" key="2">
    <source>
        <dbReference type="EMBL" id="MBD2721918.1"/>
    </source>
</evidence>
<accession>A0ABR8JSI2</accession>
<dbReference type="EMBL" id="JACXAC010000002">
    <property type="protein sequence ID" value="MBD2721918.1"/>
    <property type="molecule type" value="Genomic_DNA"/>
</dbReference>
<protein>
    <recommendedName>
        <fullName evidence="4">DUF2306 domain-containing protein</fullName>
    </recommendedName>
</protein>
<evidence type="ECO:0000313" key="3">
    <source>
        <dbReference type="Proteomes" id="UP000606003"/>
    </source>
</evidence>
<feature type="transmembrane region" description="Helical" evidence="1">
    <location>
        <begin position="98"/>
        <end position="116"/>
    </location>
</feature>
<feature type="transmembrane region" description="Helical" evidence="1">
    <location>
        <begin position="190"/>
        <end position="211"/>
    </location>
</feature>
<comment type="caution">
    <text evidence="2">The sequence shown here is derived from an EMBL/GenBank/DDBJ whole genome shotgun (WGS) entry which is preliminary data.</text>
</comment>
<gene>
    <name evidence="2" type="ORF">IC234_07240</name>
</gene>
<feature type="transmembrane region" description="Helical" evidence="1">
    <location>
        <begin position="12"/>
        <end position="30"/>
    </location>
</feature>
<feature type="transmembrane region" description="Helical" evidence="1">
    <location>
        <begin position="42"/>
        <end position="62"/>
    </location>
</feature>
<keyword evidence="1" id="KW-1133">Transmembrane helix</keyword>
<reference evidence="2 3" key="1">
    <citation type="submission" date="2020-09" db="EMBL/GenBank/DDBJ databases">
        <authorList>
            <person name="Kim M.K."/>
        </authorList>
    </citation>
    <scope>NUCLEOTIDE SEQUENCE [LARGE SCALE GENOMIC DNA]</scope>
    <source>
        <strain evidence="2 3">BT189</strain>
    </source>
</reference>
<dbReference type="RefSeq" id="WP_190923179.1">
    <property type="nucleotide sequence ID" value="NZ_JACXAC010000002.1"/>
</dbReference>
<name>A0ABR8JSI2_9BACT</name>
<feature type="transmembrane region" description="Helical" evidence="1">
    <location>
        <begin position="122"/>
        <end position="141"/>
    </location>
</feature>
<keyword evidence="3" id="KW-1185">Reference proteome</keyword>
<evidence type="ECO:0000256" key="1">
    <source>
        <dbReference type="SAM" id="Phobius"/>
    </source>
</evidence>